<dbReference type="NCBIfam" id="TIGR01409">
    <property type="entry name" value="TAT_signal_seq"/>
    <property type="match status" value="1"/>
</dbReference>
<dbReference type="GO" id="GO:0046872">
    <property type="term" value="F:metal ion binding"/>
    <property type="evidence" value="ECO:0007669"/>
    <property type="project" value="UniProtKB-KW"/>
</dbReference>
<dbReference type="CDD" id="cd00207">
    <property type="entry name" value="fer2"/>
    <property type="match status" value="1"/>
</dbReference>
<evidence type="ECO:0000313" key="7">
    <source>
        <dbReference type="EMBL" id="ABJ83408.1"/>
    </source>
</evidence>
<dbReference type="PROSITE" id="PS51085">
    <property type="entry name" value="2FE2S_FER_2"/>
    <property type="match status" value="1"/>
</dbReference>
<dbReference type="SUPFAM" id="SSF54292">
    <property type="entry name" value="2Fe-2S ferredoxin-like"/>
    <property type="match status" value="1"/>
</dbReference>
<dbReference type="InterPro" id="IPR001041">
    <property type="entry name" value="2Fe-2S_ferredoxin-type"/>
</dbReference>
<dbReference type="EMBL" id="CP000473">
    <property type="protein sequence ID" value="ABJ83408.1"/>
    <property type="molecule type" value="Genomic_DNA"/>
</dbReference>
<keyword evidence="4" id="KW-0408">Iron</keyword>
<evidence type="ECO:0000256" key="4">
    <source>
        <dbReference type="ARBA" id="ARBA00023004"/>
    </source>
</evidence>
<keyword evidence="5" id="KW-0411">Iron-sulfur</keyword>
<dbReference type="STRING" id="234267.Acid_2419"/>
<dbReference type="GO" id="GO:0016491">
    <property type="term" value="F:oxidoreductase activity"/>
    <property type="evidence" value="ECO:0007669"/>
    <property type="project" value="UniProtKB-KW"/>
</dbReference>
<dbReference type="Gene3D" id="1.10.150.120">
    <property type="entry name" value="[2Fe-2S]-binding domain"/>
    <property type="match status" value="1"/>
</dbReference>
<dbReference type="InterPro" id="IPR036884">
    <property type="entry name" value="2Fe-2S-bd_dom_sf"/>
</dbReference>
<feature type="domain" description="2Fe-2S ferredoxin-type" evidence="6">
    <location>
        <begin position="53"/>
        <end position="129"/>
    </location>
</feature>
<dbReference type="InterPro" id="IPR051452">
    <property type="entry name" value="Diverse_Oxidoreductases"/>
</dbReference>
<sequence length="207" mass="21225" precursor="true">MSSTKDPKPKNAVSRRGFLGGMGIGTGAVGAGILEREAIAAPAPANVVGPGAVPITLSINGKPVSLTVEPSVTLLDALRNHLDYTGAKKVCDRGTCGACTMIVAGKTVYACSVLAIDAQGKTIETIEGLPVNNPISTAFVNHDAQQCGYCTPGFVMATKGFLSEHPNPTVEDVKHGLGGNLCRCGTYMGIRQAVVEAAKNMKGAKNG</sequence>
<dbReference type="SUPFAM" id="SSF47741">
    <property type="entry name" value="CO dehydrogenase ISP C-domain like"/>
    <property type="match status" value="1"/>
</dbReference>
<name>Q025B8_SOLUE</name>
<dbReference type="PANTHER" id="PTHR44379:SF5">
    <property type="entry name" value="OXIDOREDUCTASE WITH IRON-SULFUR SUBUNIT"/>
    <property type="match status" value="1"/>
</dbReference>
<reference evidence="7" key="1">
    <citation type="submission" date="2006-10" db="EMBL/GenBank/DDBJ databases">
        <title>Complete sequence of Solibacter usitatus Ellin6076.</title>
        <authorList>
            <consortium name="US DOE Joint Genome Institute"/>
            <person name="Copeland A."/>
            <person name="Lucas S."/>
            <person name="Lapidus A."/>
            <person name="Barry K."/>
            <person name="Detter J.C."/>
            <person name="Glavina del Rio T."/>
            <person name="Hammon N."/>
            <person name="Israni S."/>
            <person name="Dalin E."/>
            <person name="Tice H."/>
            <person name="Pitluck S."/>
            <person name="Thompson L.S."/>
            <person name="Brettin T."/>
            <person name="Bruce D."/>
            <person name="Han C."/>
            <person name="Tapia R."/>
            <person name="Gilna P."/>
            <person name="Schmutz J."/>
            <person name="Larimer F."/>
            <person name="Land M."/>
            <person name="Hauser L."/>
            <person name="Kyrpides N."/>
            <person name="Mikhailova N."/>
            <person name="Janssen P.H."/>
            <person name="Kuske C.R."/>
            <person name="Richardson P."/>
        </authorList>
    </citation>
    <scope>NUCLEOTIDE SEQUENCE</scope>
    <source>
        <strain evidence="7">Ellin6076</strain>
    </source>
</reference>
<dbReference type="GO" id="GO:0051537">
    <property type="term" value="F:2 iron, 2 sulfur cluster binding"/>
    <property type="evidence" value="ECO:0007669"/>
    <property type="project" value="UniProtKB-KW"/>
</dbReference>
<protein>
    <submittedName>
        <fullName evidence="7">(2Fe-2S)-binding domain protein</fullName>
    </submittedName>
</protein>
<organism evidence="7">
    <name type="scientific">Solibacter usitatus (strain Ellin6076)</name>
    <dbReference type="NCBI Taxonomy" id="234267"/>
    <lineage>
        <taxon>Bacteria</taxon>
        <taxon>Pseudomonadati</taxon>
        <taxon>Acidobacteriota</taxon>
        <taxon>Terriglobia</taxon>
        <taxon>Bryobacterales</taxon>
        <taxon>Solibacteraceae</taxon>
        <taxon>Candidatus Solibacter</taxon>
    </lineage>
</organism>
<keyword evidence="3" id="KW-0560">Oxidoreductase</keyword>
<evidence type="ECO:0000256" key="1">
    <source>
        <dbReference type="ARBA" id="ARBA00022714"/>
    </source>
</evidence>
<dbReference type="HOGENOM" id="CLU_052511_1_0_0"/>
<evidence type="ECO:0000256" key="3">
    <source>
        <dbReference type="ARBA" id="ARBA00023002"/>
    </source>
</evidence>
<evidence type="ECO:0000259" key="6">
    <source>
        <dbReference type="PROSITE" id="PS51085"/>
    </source>
</evidence>
<dbReference type="Gene3D" id="3.10.20.30">
    <property type="match status" value="1"/>
</dbReference>
<dbReference type="InterPro" id="IPR006058">
    <property type="entry name" value="2Fe2S_fd_BS"/>
</dbReference>
<dbReference type="InterPro" id="IPR036010">
    <property type="entry name" value="2Fe-2S_ferredoxin-like_sf"/>
</dbReference>
<keyword evidence="2" id="KW-0479">Metal-binding</keyword>
<dbReference type="PANTHER" id="PTHR44379">
    <property type="entry name" value="OXIDOREDUCTASE WITH IRON-SULFUR SUBUNIT"/>
    <property type="match status" value="1"/>
</dbReference>
<keyword evidence="1" id="KW-0001">2Fe-2S</keyword>
<dbReference type="InterPro" id="IPR019546">
    <property type="entry name" value="TAT_signal_bac_arc"/>
</dbReference>
<dbReference type="PROSITE" id="PS51318">
    <property type="entry name" value="TAT"/>
    <property type="match status" value="1"/>
</dbReference>
<dbReference type="eggNOG" id="COG2080">
    <property type="taxonomic scope" value="Bacteria"/>
</dbReference>
<dbReference type="InterPro" id="IPR006311">
    <property type="entry name" value="TAT_signal"/>
</dbReference>
<dbReference type="PROSITE" id="PS00197">
    <property type="entry name" value="2FE2S_FER_1"/>
    <property type="match status" value="1"/>
</dbReference>
<dbReference type="Pfam" id="PF00111">
    <property type="entry name" value="Fer2"/>
    <property type="match status" value="1"/>
</dbReference>
<proteinExistence type="predicted"/>
<dbReference type="InParanoid" id="Q025B8"/>
<accession>Q025B8</accession>
<dbReference type="AlphaFoldDB" id="Q025B8"/>
<gene>
    <name evidence="7" type="ordered locus">Acid_2419</name>
</gene>
<dbReference type="KEGG" id="sus:Acid_2419"/>
<evidence type="ECO:0000256" key="2">
    <source>
        <dbReference type="ARBA" id="ARBA00022723"/>
    </source>
</evidence>
<dbReference type="Pfam" id="PF01799">
    <property type="entry name" value="Fer2_2"/>
    <property type="match status" value="1"/>
</dbReference>
<dbReference type="InterPro" id="IPR012675">
    <property type="entry name" value="Beta-grasp_dom_sf"/>
</dbReference>
<dbReference type="FunFam" id="3.10.20.30:FF:000020">
    <property type="entry name" value="Xanthine dehydrogenase iron-sulfur subunit"/>
    <property type="match status" value="1"/>
</dbReference>
<evidence type="ECO:0000256" key="5">
    <source>
        <dbReference type="ARBA" id="ARBA00023014"/>
    </source>
</evidence>
<dbReference type="InterPro" id="IPR002888">
    <property type="entry name" value="2Fe-2S-bd"/>
</dbReference>